<dbReference type="GO" id="GO:0016757">
    <property type="term" value="F:glycosyltransferase activity"/>
    <property type="evidence" value="ECO:0007669"/>
    <property type="project" value="InterPro"/>
</dbReference>
<reference evidence="5 6" key="3">
    <citation type="submission" date="2020-10" db="EMBL/GenBank/DDBJ databases">
        <title>Analysis of Genomes of Bacterial Isolates from Lameness Outbreaks in Broilers.</title>
        <authorList>
            <person name="Rhoads D."/>
            <person name="Ekesi N.S."/>
        </authorList>
    </citation>
    <scope>NUCLEOTIDE SEQUENCE [LARGE SCALE GENOMIC DNA]</scope>
    <source>
        <strain evidence="5 6">1409</strain>
    </source>
</reference>
<reference evidence="3" key="1">
    <citation type="journal article" date="2014" name="DNA Res.">
        <title>A complete view of the genetic diversity of the Escherichia coli O-antigen biosynthesis gene cluster.</title>
        <authorList>
            <person name="Iguchi A."/>
            <person name="Iyoda S."/>
            <person name="Kikuchi T."/>
            <person name="Ogura Y."/>
            <person name="Katsura K."/>
            <person name="Ohnishi M."/>
            <person name="Hayashi T."/>
            <person name="Thomson N.R."/>
        </authorList>
    </citation>
    <scope>NUCLEOTIDE SEQUENCE</scope>
    <source>
        <strain evidence="3">F11119-41</strain>
    </source>
</reference>
<evidence type="ECO:0000313" key="5">
    <source>
        <dbReference type="EMBL" id="QOY31749.1"/>
    </source>
</evidence>
<organism evidence="3">
    <name type="scientific">Escherichia coli</name>
    <dbReference type="NCBI Taxonomy" id="562"/>
    <lineage>
        <taxon>Bacteria</taxon>
        <taxon>Pseudomonadati</taxon>
        <taxon>Pseudomonadota</taxon>
        <taxon>Gammaproteobacteria</taxon>
        <taxon>Enterobacterales</taxon>
        <taxon>Enterobacteriaceae</taxon>
        <taxon>Escherichia</taxon>
    </lineage>
</organism>
<gene>
    <name evidence="5" type="ORF">FOI11_002770</name>
    <name evidence="4" type="ORF">FOI11_17275</name>
</gene>
<protein>
    <submittedName>
        <fullName evidence="4">Glycosyltransferase family 4 protein</fullName>
    </submittedName>
    <submittedName>
        <fullName evidence="3">Putative glycosyltransferase</fullName>
    </submittedName>
</protein>
<dbReference type="EMBL" id="CP063369">
    <property type="protein sequence ID" value="QOY31749.1"/>
    <property type="molecule type" value="Genomic_DNA"/>
</dbReference>
<name>A0A086UAG4_ECOLX</name>
<sequence length="372" mass="43188">MGKSIVVVSAVNFTTGGPFTILKKFLAATNNKENVSFIALVHSAKELKESYPWVKFIEFPEVKGSWLKRLHFEYVVCKKLSKELNATHWICLHDITANVVTKKRYVYCHNPAPFYKGILFREILMEPSFFLFKMLYGLIYKINIKKNTAVFVQQFWMKEKFIKKYSINNIIVSRPEIKLSDKSQLTDDDSQFKNNPSELTIFYPAVPRVFKNYELIISAARKLKEQSNIKFLLTISGTENAYAKYIISLAEGLDNVHFLGYLDKEKIDHCYNISDIVCFPSRLETWGLPLSEAKERGKWVLASDFPFTRETLGSYEKKAFFDSNNDDMLVKLIIDFKKGNLKKDISDANFIYRNENVLVGFDELVNFITEEH</sequence>
<dbReference type="SUPFAM" id="SSF53756">
    <property type="entry name" value="UDP-Glycosyltransferase/glycogen phosphorylase"/>
    <property type="match status" value="1"/>
</dbReference>
<dbReference type="PANTHER" id="PTHR46401">
    <property type="entry name" value="GLYCOSYLTRANSFERASE WBBK-RELATED"/>
    <property type="match status" value="1"/>
</dbReference>
<dbReference type="OMA" id="NFTEGGP"/>
<dbReference type="Gene3D" id="3.40.50.2000">
    <property type="entry name" value="Glycogen Phosphorylase B"/>
    <property type="match status" value="1"/>
</dbReference>
<dbReference type="EMBL" id="AB811601">
    <property type="protein sequence ID" value="BAQ00656.1"/>
    <property type="molecule type" value="Genomic_DNA"/>
</dbReference>
<dbReference type="SMR" id="A0A086UAG4"/>
<dbReference type="EMBL" id="JACGTG010000001">
    <property type="protein sequence ID" value="MBA6241702.1"/>
    <property type="molecule type" value="Genomic_DNA"/>
</dbReference>
<dbReference type="PANTHER" id="PTHR46401:SF2">
    <property type="entry name" value="GLYCOSYLTRANSFERASE WBBK-RELATED"/>
    <property type="match status" value="1"/>
</dbReference>
<dbReference type="Proteomes" id="UP000581425">
    <property type="component" value="Chromosome"/>
</dbReference>
<evidence type="ECO:0000313" key="3">
    <source>
        <dbReference type="EMBL" id="BAQ00656.1"/>
    </source>
</evidence>
<proteinExistence type="predicted"/>
<dbReference type="RefSeq" id="WP_000520320.1">
    <property type="nucleotide sequence ID" value="NZ_AP022171.1"/>
</dbReference>
<feature type="domain" description="Glycosyl transferase family 1" evidence="2">
    <location>
        <begin position="188"/>
        <end position="340"/>
    </location>
</feature>
<evidence type="ECO:0000256" key="1">
    <source>
        <dbReference type="ARBA" id="ARBA00022679"/>
    </source>
</evidence>
<dbReference type="PATRIC" id="fig|562.6999.peg.2874"/>
<keyword evidence="1 3" id="KW-0808">Transferase</keyword>
<dbReference type="GO" id="GO:0009103">
    <property type="term" value="P:lipopolysaccharide biosynthetic process"/>
    <property type="evidence" value="ECO:0007669"/>
    <property type="project" value="TreeGrafter"/>
</dbReference>
<dbReference type="AlphaFoldDB" id="A0A086UAG4"/>
<reference evidence="4 6" key="2">
    <citation type="submission" date="2020-07" db="EMBL/GenBank/DDBJ databases">
        <title>Analysis of Genomes of Bacterial Isolates from Lameness Outbreaks in Broilers.</title>
        <authorList>
            <person name="Ekesi N.S."/>
            <person name="Alrubaye A."/>
            <person name="Rhoads D."/>
        </authorList>
    </citation>
    <scope>NUCLEOTIDE SEQUENCE [LARGE SCALE GENOMIC DNA]</scope>
    <source>
        <strain evidence="4 6">1409</strain>
    </source>
</reference>
<accession>A0A086UAG4</accession>
<evidence type="ECO:0000259" key="2">
    <source>
        <dbReference type="Pfam" id="PF00534"/>
    </source>
</evidence>
<evidence type="ECO:0000313" key="4">
    <source>
        <dbReference type="EMBL" id="MBA6241702.1"/>
    </source>
</evidence>
<dbReference type="CDD" id="cd03809">
    <property type="entry name" value="GT4_MtfB-like"/>
    <property type="match status" value="1"/>
</dbReference>
<dbReference type="Pfam" id="PF00534">
    <property type="entry name" value="Glycos_transf_1"/>
    <property type="match status" value="1"/>
</dbReference>
<evidence type="ECO:0000313" key="6">
    <source>
        <dbReference type="Proteomes" id="UP000581425"/>
    </source>
</evidence>
<dbReference type="Proteomes" id="UP000581425">
    <property type="component" value="Unassembled WGS sequence"/>
</dbReference>
<dbReference type="InterPro" id="IPR001296">
    <property type="entry name" value="Glyco_trans_1"/>
</dbReference>